<gene>
    <name evidence="7" type="ORF">DB88DRAFT_493449</name>
</gene>
<evidence type="ECO:0000313" key="7">
    <source>
        <dbReference type="EMBL" id="KAK1923009.1"/>
    </source>
</evidence>
<feature type="region of interest" description="Disordered" evidence="5">
    <location>
        <begin position="362"/>
        <end position="398"/>
    </location>
</feature>
<keyword evidence="4 6" id="KW-0472">Membrane</keyword>
<dbReference type="AlphaFoldDB" id="A0AAD9FN94"/>
<reference evidence="7" key="1">
    <citation type="submission" date="2023-02" db="EMBL/GenBank/DDBJ databases">
        <title>Identification and recombinant expression of a fungal hydrolase from Papiliotrema laurentii that hydrolyzes apple cutin and clears colloidal polyester polyurethane.</title>
        <authorList>
            <consortium name="DOE Joint Genome Institute"/>
            <person name="Roman V.A."/>
            <person name="Bojanowski C."/>
            <person name="Crable B.R."/>
            <person name="Wagner D.N."/>
            <person name="Hung C.S."/>
            <person name="Nadeau L.J."/>
            <person name="Schratz L."/>
            <person name="Haridas S."/>
            <person name="Pangilinan J."/>
            <person name="Lipzen A."/>
            <person name="Na H."/>
            <person name="Yan M."/>
            <person name="Ng V."/>
            <person name="Grigoriev I.V."/>
            <person name="Spatafora J.W."/>
            <person name="Barlow D."/>
            <person name="Biffinger J."/>
            <person name="Kelley-Loughnane N."/>
            <person name="Varaljay V.A."/>
            <person name="Crookes-Goodson W.J."/>
        </authorList>
    </citation>
    <scope>NUCLEOTIDE SEQUENCE</scope>
    <source>
        <strain evidence="7">5307AH</strain>
    </source>
</reference>
<feature type="compositionally biased region" description="Low complexity" evidence="5">
    <location>
        <begin position="364"/>
        <end position="377"/>
    </location>
</feature>
<proteinExistence type="predicted"/>
<evidence type="ECO:0000256" key="1">
    <source>
        <dbReference type="ARBA" id="ARBA00004141"/>
    </source>
</evidence>
<dbReference type="Pfam" id="PF05277">
    <property type="entry name" value="DUF726"/>
    <property type="match status" value="2"/>
</dbReference>
<feature type="compositionally biased region" description="Basic and acidic residues" evidence="5">
    <location>
        <begin position="378"/>
        <end position="396"/>
    </location>
</feature>
<sequence length="721" mass="76374">MADKQAATAPLALPQPIRLLVALAGLSAIRHPASPPSTEIESWYDDIAQKWLASVCKLLELDTNRLPPTIDPEAVQDSARAQSEEWSDEEVSRIAGLLVEASVAAPAQGAKKEDAQLSYTPLSRSFVYSTVQNLGLSPGTLVPIAEKELSATLFSALKAASENEAQSKVEQSRKAHSQGWGGTLGRHLATGAGVIAGGVLIGVTGGLAAPAIAALLAPLGIGGILAGGAAPVVLGTLFGVGGGGLAGRRVSERWKGVEEFSFVEVGAGTKATKEEIEDLQEARRRLRVKTEEKEREERAAREHGDKGEEQGQKADGETGVKESDQPGDDEEAGQVTQAQAARAADDNRADLEERLINLSLAAGTRSSISETSTPRSTTESERPSLDNLKAEDEVTQRKKPPSLTATIVVPGLLTVSKTEAITAWRSICSSDAPVGGTFAPGYEPRSKPSEAAAGKVDTEAEVAAAMESLNVTDSGAGPGGKTACGLKDGRDVYLLRYESERMLKTGRDIDLWVESKLKGKIKSEIIKRTVLNAYFAAVKLPLTVYTMASMSLDNTWMQAQDRARKAGRILGEVLEKRVQGERPVTLIGSSLGAYTVMEALLYLASLHEKGARGPVPAYVEAAYFISLPSAPTPDEWAKCRSVVSRRIVNAWSSSDFVLAGVCRLHEVVSRAATLNSGVNPAGLGPVKQPGVEDVDVSSILRGHMELQAKMGEIVRIIDVDA</sequence>
<evidence type="ECO:0000256" key="6">
    <source>
        <dbReference type="SAM" id="Phobius"/>
    </source>
</evidence>
<name>A0AAD9FN94_PAPLA</name>
<evidence type="ECO:0000313" key="8">
    <source>
        <dbReference type="Proteomes" id="UP001182556"/>
    </source>
</evidence>
<protein>
    <recommendedName>
        <fullName evidence="9">DUF726-domain-containing protein</fullName>
    </recommendedName>
</protein>
<dbReference type="GO" id="GO:0016020">
    <property type="term" value="C:membrane"/>
    <property type="evidence" value="ECO:0007669"/>
    <property type="project" value="UniProtKB-SubCell"/>
</dbReference>
<feature type="transmembrane region" description="Helical" evidence="6">
    <location>
        <begin position="194"/>
        <end position="217"/>
    </location>
</feature>
<feature type="transmembrane region" description="Helical" evidence="6">
    <location>
        <begin position="223"/>
        <end position="246"/>
    </location>
</feature>
<dbReference type="PANTHER" id="PTHR17920:SF23">
    <property type="entry name" value="DUF726-DOMAIN-CONTAINING PROTEIN"/>
    <property type="match status" value="1"/>
</dbReference>
<dbReference type="InterPro" id="IPR007941">
    <property type="entry name" value="DUF726"/>
</dbReference>
<keyword evidence="8" id="KW-1185">Reference proteome</keyword>
<feature type="transmembrane region" description="Helical" evidence="6">
    <location>
        <begin position="530"/>
        <end position="548"/>
    </location>
</feature>
<evidence type="ECO:0000256" key="5">
    <source>
        <dbReference type="SAM" id="MobiDB-lite"/>
    </source>
</evidence>
<organism evidence="7 8">
    <name type="scientific">Papiliotrema laurentii</name>
    <name type="common">Cryptococcus laurentii</name>
    <dbReference type="NCBI Taxonomy" id="5418"/>
    <lineage>
        <taxon>Eukaryota</taxon>
        <taxon>Fungi</taxon>
        <taxon>Dikarya</taxon>
        <taxon>Basidiomycota</taxon>
        <taxon>Agaricomycotina</taxon>
        <taxon>Tremellomycetes</taxon>
        <taxon>Tremellales</taxon>
        <taxon>Rhynchogastremaceae</taxon>
        <taxon>Papiliotrema</taxon>
    </lineage>
</organism>
<keyword evidence="2 6" id="KW-0812">Transmembrane</keyword>
<feature type="region of interest" description="Disordered" evidence="5">
    <location>
        <begin position="288"/>
        <end position="348"/>
    </location>
</feature>
<dbReference type="EMBL" id="JAODAN010000007">
    <property type="protein sequence ID" value="KAK1923009.1"/>
    <property type="molecule type" value="Genomic_DNA"/>
</dbReference>
<evidence type="ECO:0000256" key="3">
    <source>
        <dbReference type="ARBA" id="ARBA00022989"/>
    </source>
</evidence>
<evidence type="ECO:0000256" key="2">
    <source>
        <dbReference type="ARBA" id="ARBA00022692"/>
    </source>
</evidence>
<dbReference type="Proteomes" id="UP001182556">
    <property type="component" value="Unassembled WGS sequence"/>
</dbReference>
<evidence type="ECO:0000256" key="4">
    <source>
        <dbReference type="ARBA" id="ARBA00023136"/>
    </source>
</evidence>
<comment type="subcellular location">
    <subcellularLocation>
        <location evidence="1">Membrane</location>
        <topology evidence="1">Multi-pass membrane protein</topology>
    </subcellularLocation>
</comment>
<keyword evidence="3 6" id="KW-1133">Transmembrane helix</keyword>
<accession>A0AAD9FN94</accession>
<comment type="caution">
    <text evidence="7">The sequence shown here is derived from an EMBL/GenBank/DDBJ whole genome shotgun (WGS) entry which is preliminary data.</text>
</comment>
<evidence type="ECO:0008006" key="9">
    <source>
        <dbReference type="Google" id="ProtNLM"/>
    </source>
</evidence>
<feature type="compositionally biased region" description="Basic and acidic residues" evidence="5">
    <location>
        <begin position="288"/>
        <end position="324"/>
    </location>
</feature>
<dbReference type="PANTHER" id="PTHR17920">
    <property type="entry name" value="TRANSMEMBRANE AND COILED-COIL DOMAIN-CONTAINING PROTEIN 4 TMCO4"/>
    <property type="match status" value="1"/>
</dbReference>